<dbReference type="Proteomes" id="UP000006798">
    <property type="component" value="Plasmid pBB1"/>
</dbReference>
<keyword evidence="4" id="KW-0804">Transcription</keyword>
<protein>
    <submittedName>
        <fullName evidence="6">Transcriptional regulator LysR family</fullName>
    </submittedName>
</protein>
<proteinExistence type="inferred from homology"/>
<evidence type="ECO:0000313" key="7">
    <source>
        <dbReference type="Proteomes" id="UP000006798"/>
    </source>
</evidence>
<evidence type="ECO:0000256" key="2">
    <source>
        <dbReference type="ARBA" id="ARBA00023015"/>
    </source>
</evidence>
<keyword evidence="3" id="KW-0238">DNA-binding</keyword>
<dbReference type="CDD" id="cd08414">
    <property type="entry name" value="PBP2_LTTR_aromatics_like"/>
    <property type="match status" value="1"/>
</dbReference>
<name>F8GW05_CUPNN</name>
<dbReference type="PROSITE" id="PS50931">
    <property type="entry name" value="HTH_LYSR"/>
    <property type="match status" value="1"/>
</dbReference>
<dbReference type="PANTHER" id="PTHR30346:SF28">
    <property type="entry name" value="HTH-TYPE TRANSCRIPTIONAL REGULATOR CYNR"/>
    <property type="match status" value="1"/>
</dbReference>
<reference evidence="6 7" key="1">
    <citation type="journal article" date="2011" name="J. Bacteriol.">
        <title>Complete genome sequence of the type strain Cupriavidus necator N-1.</title>
        <authorList>
            <person name="Poehlein A."/>
            <person name="Kusian B."/>
            <person name="Friedrich B."/>
            <person name="Daniel R."/>
            <person name="Bowien B."/>
        </authorList>
    </citation>
    <scope>NUCLEOTIDE SEQUENCE [LARGE SCALE GENOMIC DNA]</scope>
    <source>
        <strain evidence="7">ATCC 43291 / DSM 13513 / CCUG 52238 / LMG 8453 / N-1</strain>
        <plasmid evidence="6 7">pBB1</plasmid>
    </source>
</reference>
<sequence length="330" mass="36096">MWYGAISSGFFDMIQIDVCNICSEIEIKTMIDVRQLQCFLAVAEELHFAKAADRLGVAQSGLSTQIQRLEQDLGVTLLNRNKRKPVSLTDAGHLFQAEAVAALRHIERADQVGRLAARGLAGVIRVGYVASGASSGLLSMMLSEFRKSHEMVRIEVVPMETPRQLEALSDGQIDVGIVRPRRLYPAGVVTKVVQTERLLAAMTESHPLARRTTIPARALADQSFIVPQFADEEGFGSALSALGEVGGFTPHLEYRVQDFISAICLASGGYGVAIVPESMQNFSQPGIFYAQISDFKFSVQLVLAHRRREISPAVRAFVQLGTQMFNGRAS</sequence>
<dbReference type="HOGENOM" id="CLU_039613_6_4_4"/>
<dbReference type="FunFam" id="1.10.10.10:FF:000001">
    <property type="entry name" value="LysR family transcriptional regulator"/>
    <property type="match status" value="1"/>
</dbReference>
<geneLocation type="plasmid" evidence="6 7">
    <name>pBB1</name>
</geneLocation>
<dbReference type="Pfam" id="PF03466">
    <property type="entry name" value="LysR_substrate"/>
    <property type="match status" value="1"/>
</dbReference>
<dbReference type="AlphaFoldDB" id="F8GW05"/>
<dbReference type="PANTHER" id="PTHR30346">
    <property type="entry name" value="TRANSCRIPTIONAL DUAL REGULATOR HCAR-RELATED"/>
    <property type="match status" value="1"/>
</dbReference>
<dbReference type="KEGG" id="cnc:CNE_BB1p02230"/>
<dbReference type="PRINTS" id="PR00039">
    <property type="entry name" value="HTHLYSR"/>
</dbReference>
<dbReference type="InterPro" id="IPR036390">
    <property type="entry name" value="WH_DNA-bd_sf"/>
</dbReference>
<keyword evidence="2" id="KW-0805">Transcription regulation</keyword>
<evidence type="ECO:0000256" key="3">
    <source>
        <dbReference type="ARBA" id="ARBA00023125"/>
    </source>
</evidence>
<dbReference type="EMBL" id="CP002879">
    <property type="protein sequence ID" value="AEI81647.1"/>
    <property type="molecule type" value="Genomic_DNA"/>
</dbReference>
<accession>F8GW05</accession>
<dbReference type="SUPFAM" id="SSF46785">
    <property type="entry name" value="Winged helix' DNA-binding domain"/>
    <property type="match status" value="1"/>
</dbReference>
<evidence type="ECO:0000256" key="4">
    <source>
        <dbReference type="ARBA" id="ARBA00023163"/>
    </source>
</evidence>
<organism evidence="6 7">
    <name type="scientific">Cupriavidus necator (strain ATCC 43291 / DSM 13513 / CCUG 52238 / LMG 8453 / N-1)</name>
    <name type="common">Ralstonia eutropha</name>
    <dbReference type="NCBI Taxonomy" id="1042878"/>
    <lineage>
        <taxon>Bacteria</taxon>
        <taxon>Pseudomonadati</taxon>
        <taxon>Pseudomonadota</taxon>
        <taxon>Betaproteobacteria</taxon>
        <taxon>Burkholderiales</taxon>
        <taxon>Burkholderiaceae</taxon>
        <taxon>Cupriavidus</taxon>
    </lineage>
</organism>
<evidence type="ECO:0000313" key="6">
    <source>
        <dbReference type="EMBL" id="AEI81647.1"/>
    </source>
</evidence>
<feature type="domain" description="HTH lysR-type" evidence="5">
    <location>
        <begin position="31"/>
        <end position="89"/>
    </location>
</feature>
<dbReference type="GO" id="GO:0032993">
    <property type="term" value="C:protein-DNA complex"/>
    <property type="evidence" value="ECO:0007669"/>
    <property type="project" value="TreeGrafter"/>
</dbReference>
<dbReference type="GO" id="GO:0003677">
    <property type="term" value="F:DNA binding"/>
    <property type="evidence" value="ECO:0007669"/>
    <property type="project" value="UniProtKB-KW"/>
</dbReference>
<gene>
    <name evidence="6" type="ordered locus">CNE_BB1p02230</name>
</gene>
<dbReference type="Pfam" id="PF00126">
    <property type="entry name" value="HTH_1"/>
    <property type="match status" value="1"/>
</dbReference>
<dbReference type="InterPro" id="IPR005119">
    <property type="entry name" value="LysR_subst-bd"/>
</dbReference>
<comment type="similarity">
    <text evidence="1">Belongs to the LysR transcriptional regulatory family.</text>
</comment>
<dbReference type="GO" id="GO:0003700">
    <property type="term" value="F:DNA-binding transcription factor activity"/>
    <property type="evidence" value="ECO:0007669"/>
    <property type="project" value="InterPro"/>
</dbReference>
<evidence type="ECO:0000259" key="5">
    <source>
        <dbReference type="PROSITE" id="PS50931"/>
    </source>
</evidence>
<evidence type="ECO:0000256" key="1">
    <source>
        <dbReference type="ARBA" id="ARBA00009437"/>
    </source>
</evidence>
<dbReference type="Gene3D" id="1.10.10.10">
    <property type="entry name" value="Winged helix-like DNA-binding domain superfamily/Winged helix DNA-binding domain"/>
    <property type="match status" value="1"/>
</dbReference>
<keyword evidence="6" id="KW-0614">Plasmid</keyword>
<dbReference type="InterPro" id="IPR000847">
    <property type="entry name" value="LysR_HTH_N"/>
</dbReference>
<dbReference type="Gene3D" id="3.40.190.10">
    <property type="entry name" value="Periplasmic binding protein-like II"/>
    <property type="match status" value="2"/>
</dbReference>
<dbReference type="SUPFAM" id="SSF53850">
    <property type="entry name" value="Periplasmic binding protein-like II"/>
    <property type="match status" value="1"/>
</dbReference>
<dbReference type="InterPro" id="IPR036388">
    <property type="entry name" value="WH-like_DNA-bd_sf"/>
</dbReference>